<accession>A0A3L7DYS3</accession>
<dbReference type="Pfam" id="PF07715">
    <property type="entry name" value="Plug"/>
    <property type="match status" value="1"/>
</dbReference>
<organism evidence="16 17">
    <name type="scientific">Seongchinamella sediminis</name>
    <dbReference type="NCBI Taxonomy" id="2283635"/>
    <lineage>
        <taxon>Bacteria</taxon>
        <taxon>Pseudomonadati</taxon>
        <taxon>Pseudomonadota</taxon>
        <taxon>Gammaproteobacteria</taxon>
        <taxon>Cellvibrionales</taxon>
        <taxon>Halieaceae</taxon>
        <taxon>Seongchinamella</taxon>
    </lineage>
</organism>
<dbReference type="PANTHER" id="PTHR32552">
    <property type="entry name" value="FERRICHROME IRON RECEPTOR-RELATED"/>
    <property type="match status" value="1"/>
</dbReference>
<evidence type="ECO:0000259" key="15">
    <source>
        <dbReference type="Pfam" id="PF07715"/>
    </source>
</evidence>
<dbReference type="GO" id="GO:0009279">
    <property type="term" value="C:cell outer membrane"/>
    <property type="evidence" value="ECO:0007669"/>
    <property type="project" value="UniProtKB-SubCell"/>
</dbReference>
<evidence type="ECO:0000256" key="3">
    <source>
        <dbReference type="ARBA" id="ARBA00022452"/>
    </source>
</evidence>
<dbReference type="InterPro" id="IPR012910">
    <property type="entry name" value="Plug_dom"/>
</dbReference>
<evidence type="ECO:0000256" key="1">
    <source>
        <dbReference type="ARBA" id="ARBA00004571"/>
    </source>
</evidence>
<feature type="signal peptide" evidence="13">
    <location>
        <begin position="1"/>
        <end position="27"/>
    </location>
</feature>
<name>A0A3L7DYS3_9GAMM</name>
<dbReference type="EMBL" id="QRAN01000015">
    <property type="protein sequence ID" value="RLQ21141.1"/>
    <property type="molecule type" value="Genomic_DNA"/>
</dbReference>
<dbReference type="Gene3D" id="2.40.170.20">
    <property type="entry name" value="TonB-dependent receptor, beta-barrel domain"/>
    <property type="match status" value="1"/>
</dbReference>
<feature type="domain" description="TonB-dependent receptor-like beta-barrel" evidence="14">
    <location>
        <begin position="285"/>
        <end position="725"/>
    </location>
</feature>
<keyword evidence="8 12" id="KW-0798">TonB box</keyword>
<dbReference type="InterPro" id="IPR036942">
    <property type="entry name" value="Beta-barrel_TonB_sf"/>
</dbReference>
<dbReference type="InterPro" id="IPR039426">
    <property type="entry name" value="TonB-dep_rcpt-like"/>
</dbReference>
<evidence type="ECO:0000256" key="9">
    <source>
        <dbReference type="ARBA" id="ARBA00023136"/>
    </source>
</evidence>
<comment type="caution">
    <text evidence="16">The sequence shown here is derived from an EMBL/GenBank/DDBJ whole genome shotgun (WGS) entry which is preliminary data.</text>
</comment>
<evidence type="ECO:0000256" key="11">
    <source>
        <dbReference type="PROSITE-ProRule" id="PRU01360"/>
    </source>
</evidence>
<dbReference type="OrthoDB" id="7051185at2"/>
<reference evidence="16 17" key="1">
    <citation type="submission" date="2018-07" db="EMBL/GenBank/DDBJ databases">
        <title>Halioglobus sp. genome submission.</title>
        <authorList>
            <person name="Ye M.-Q."/>
            <person name="Du Z.-J."/>
        </authorList>
    </citation>
    <scope>NUCLEOTIDE SEQUENCE [LARGE SCALE GENOMIC DNA]</scope>
    <source>
        <strain evidence="16 17">U0301</strain>
    </source>
</reference>
<dbReference type="AlphaFoldDB" id="A0A3L7DYS3"/>
<evidence type="ECO:0000259" key="14">
    <source>
        <dbReference type="Pfam" id="PF00593"/>
    </source>
</evidence>
<evidence type="ECO:0000256" key="10">
    <source>
        <dbReference type="ARBA" id="ARBA00023237"/>
    </source>
</evidence>
<keyword evidence="13" id="KW-0732">Signal</keyword>
<feature type="chain" id="PRO_5018333019" evidence="13">
    <location>
        <begin position="28"/>
        <end position="759"/>
    </location>
</feature>
<evidence type="ECO:0000256" key="13">
    <source>
        <dbReference type="SAM" id="SignalP"/>
    </source>
</evidence>
<dbReference type="PANTHER" id="PTHR32552:SF81">
    <property type="entry name" value="TONB-DEPENDENT OUTER MEMBRANE RECEPTOR"/>
    <property type="match status" value="1"/>
</dbReference>
<evidence type="ECO:0000256" key="5">
    <source>
        <dbReference type="ARBA" id="ARBA00022692"/>
    </source>
</evidence>
<comment type="subcellular location">
    <subcellularLocation>
        <location evidence="1 11">Cell outer membrane</location>
        <topology evidence="1 11">Multi-pass membrane protein</topology>
    </subcellularLocation>
</comment>
<comment type="similarity">
    <text evidence="11 12">Belongs to the TonB-dependent receptor family.</text>
</comment>
<dbReference type="Pfam" id="PF00593">
    <property type="entry name" value="TonB_dep_Rec_b-barrel"/>
    <property type="match status" value="1"/>
</dbReference>
<keyword evidence="6" id="KW-0408">Iron</keyword>
<dbReference type="SUPFAM" id="SSF56935">
    <property type="entry name" value="Porins"/>
    <property type="match status" value="1"/>
</dbReference>
<keyword evidence="10 11" id="KW-0998">Cell outer membrane</keyword>
<dbReference type="GO" id="GO:0006826">
    <property type="term" value="P:iron ion transport"/>
    <property type="evidence" value="ECO:0007669"/>
    <property type="project" value="UniProtKB-KW"/>
</dbReference>
<evidence type="ECO:0000256" key="4">
    <source>
        <dbReference type="ARBA" id="ARBA00022496"/>
    </source>
</evidence>
<feature type="domain" description="TonB-dependent receptor plug" evidence="15">
    <location>
        <begin position="48"/>
        <end position="154"/>
    </location>
</feature>
<proteinExistence type="inferred from homology"/>
<keyword evidence="16" id="KW-0675">Receptor</keyword>
<evidence type="ECO:0000256" key="12">
    <source>
        <dbReference type="RuleBase" id="RU003357"/>
    </source>
</evidence>
<keyword evidence="17" id="KW-1185">Reference proteome</keyword>
<keyword evidence="7" id="KW-0406">Ion transport</keyword>
<dbReference type="InterPro" id="IPR000531">
    <property type="entry name" value="Beta-barrel_TonB"/>
</dbReference>
<evidence type="ECO:0000256" key="2">
    <source>
        <dbReference type="ARBA" id="ARBA00022448"/>
    </source>
</evidence>
<keyword evidence="5 11" id="KW-0812">Transmembrane</keyword>
<protein>
    <submittedName>
        <fullName evidence="16">TonB-dependent receptor</fullName>
    </submittedName>
</protein>
<keyword evidence="3 11" id="KW-1134">Transmembrane beta strand</keyword>
<dbReference type="CDD" id="cd01347">
    <property type="entry name" value="ligand_gated_channel"/>
    <property type="match status" value="1"/>
</dbReference>
<keyword evidence="2 11" id="KW-0813">Transport</keyword>
<evidence type="ECO:0000313" key="16">
    <source>
        <dbReference type="EMBL" id="RLQ21141.1"/>
    </source>
</evidence>
<dbReference type="Proteomes" id="UP000265509">
    <property type="component" value="Unassembled WGS sequence"/>
</dbReference>
<gene>
    <name evidence="16" type="ORF">DWB85_13715</name>
</gene>
<evidence type="ECO:0000256" key="8">
    <source>
        <dbReference type="ARBA" id="ARBA00023077"/>
    </source>
</evidence>
<dbReference type="PROSITE" id="PS52016">
    <property type="entry name" value="TONB_DEPENDENT_REC_3"/>
    <property type="match status" value="1"/>
</dbReference>
<keyword evidence="9 11" id="KW-0472">Membrane</keyword>
<evidence type="ECO:0000256" key="6">
    <source>
        <dbReference type="ARBA" id="ARBA00023004"/>
    </source>
</evidence>
<evidence type="ECO:0000313" key="17">
    <source>
        <dbReference type="Proteomes" id="UP000265509"/>
    </source>
</evidence>
<keyword evidence="4" id="KW-0410">Iron transport</keyword>
<sequence>MFTLPPSKFDRLLLAAAMASVCLHTNAQGSPALEEVVVTAQKRAVGLQDSSLSIAAVTGDKLEANGIYNAEDLAKSVTGFSMTGGAFDLELNMRGITNTRLDSPTADPSVGMFVDDVYVGRMGLMSPDFFDLERVEVIRGPQGVLLGKNVVGGALSIFSAKPQFEREAKFTVLGSNYDGLGTRGYFTGALTDKLAGRVSFQTRDRAGYAEDVVNGRELEDLNSVQARAQLLYEDDERMLTARLIAEYSEDSGNGINRHPVKQPGTEPFALGQWSNVHEGLGLDERQSAVGSLPYVDGEERSTVERESYSVILNVEKEFASELTLTSITGYRAGNGESRYSQTGVSYDAVAAISPGLEDLIPFIEPVWEQEDIEQFSQELRVTSNYSQSNWDWLVGAYYQRDENEKFDRFTAQNKLLGVPGLSGESHWLGEAENTTQAVFAQLGYRFNEQWKLTAGARYTRDEKSGQTIAIARTTGDKFNPPDGVPAVPLVTSPGYDVSYSEEWSELTPQLTLEYTPFDDLLTYVSATRGFKGGGFEDTPPNAVAAALAFDPELVTSIEIGAKYDFWDGRMRINGAVFDMDYTDLQVSQTNGECLCNVTENAADASIRGVELEMLIAASESLVISLSGSYLDTEYVDFIESNGTDNSGNRLQRTPQSQFNVGIDYSADLGSWSDALRFNMNYTWQDKMYWGPQNTNSEDSYGLLDARVTLAPYSKPWTISAWGKNLSDEVYRSNITAIFNDEISVYTPPRTYGVEFSWSF</sequence>
<evidence type="ECO:0000256" key="7">
    <source>
        <dbReference type="ARBA" id="ARBA00023065"/>
    </source>
</evidence>